<keyword evidence="2" id="KW-1185">Reference proteome</keyword>
<dbReference type="AlphaFoldDB" id="A0AAV4T072"/>
<dbReference type="Proteomes" id="UP001054837">
    <property type="component" value="Unassembled WGS sequence"/>
</dbReference>
<organism evidence="1 2">
    <name type="scientific">Caerostris darwini</name>
    <dbReference type="NCBI Taxonomy" id="1538125"/>
    <lineage>
        <taxon>Eukaryota</taxon>
        <taxon>Metazoa</taxon>
        <taxon>Ecdysozoa</taxon>
        <taxon>Arthropoda</taxon>
        <taxon>Chelicerata</taxon>
        <taxon>Arachnida</taxon>
        <taxon>Araneae</taxon>
        <taxon>Araneomorphae</taxon>
        <taxon>Entelegynae</taxon>
        <taxon>Araneoidea</taxon>
        <taxon>Araneidae</taxon>
        <taxon>Caerostris</taxon>
    </lineage>
</organism>
<gene>
    <name evidence="1" type="ORF">CDAR_54511</name>
</gene>
<evidence type="ECO:0000313" key="1">
    <source>
        <dbReference type="EMBL" id="GIY39445.1"/>
    </source>
</evidence>
<accession>A0AAV4T072</accession>
<dbReference type="EMBL" id="BPLQ01008811">
    <property type="protein sequence ID" value="GIY39445.1"/>
    <property type="molecule type" value="Genomic_DNA"/>
</dbReference>
<comment type="caution">
    <text evidence="1">The sequence shown here is derived from an EMBL/GenBank/DDBJ whole genome shotgun (WGS) entry which is preliminary data.</text>
</comment>
<sequence length="155" mass="18054">MQIQAVVAEDNWMRLPSPRMIERSVETFEEKGRTECLFLVDSGCVLWCIETSQVKPFHGSRDECATQIETVVADDDGMGLPSPRMIERSVETFEEKEKKGMFLSRGWRMDFVAVTISEFVQQRLKATLKTEQWKKAMETICHQCYFSGERKEKWS</sequence>
<protein>
    <submittedName>
        <fullName evidence="1">Uncharacterized protein</fullName>
    </submittedName>
</protein>
<evidence type="ECO:0000313" key="2">
    <source>
        <dbReference type="Proteomes" id="UP001054837"/>
    </source>
</evidence>
<proteinExistence type="predicted"/>
<reference evidence="1 2" key="1">
    <citation type="submission" date="2021-06" db="EMBL/GenBank/DDBJ databases">
        <title>Caerostris darwini draft genome.</title>
        <authorList>
            <person name="Kono N."/>
            <person name="Arakawa K."/>
        </authorList>
    </citation>
    <scope>NUCLEOTIDE SEQUENCE [LARGE SCALE GENOMIC DNA]</scope>
</reference>
<name>A0AAV4T072_9ARAC</name>